<reference evidence="2 3" key="1">
    <citation type="submission" date="2019-03" db="EMBL/GenBank/DDBJ databases">
        <title>Genomic Encyclopedia of Type Strains, Phase IV (KMG-IV): sequencing the most valuable type-strain genomes for metagenomic binning, comparative biology and taxonomic classification.</title>
        <authorList>
            <person name="Goeker M."/>
        </authorList>
    </citation>
    <scope>NUCLEOTIDE SEQUENCE [LARGE SCALE GENOMIC DNA]</scope>
    <source>
        <strain evidence="2 3">DSM 18577</strain>
    </source>
</reference>
<dbReference type="InterPro" id="IPR050523">
    <property type="entry name" value="AKR_Detox_Biosynth"/>
</dbReference>
<protein>
    <recommendedName>
        <fullName evidence="1">NADP-dependent oxidoreductase domain-containing protein</fullName>
    </recommendedName>
</protein>
<comment type="caution">
    <text evidence="2">The sequence shown here is derived from an EMBL/GenBank/DDBJ whole genome shotgun (WGS) entry which is preliminary data.</text>
</comment>
<dbReference type="OrthoDB" id="9768793at2"/>
<accession>A0A4R1KHB4</accession>
<dbReference type="PANTHER" id="PTHR43364">
    <property type="entry name" value="NADH-SPECIFIC METHYLGLYOXAL REDUCTASE-RELATED"/>
    <property type="match status" value="1"/>
</dbReference>
<evidence type="ECO:0000313" key="3">
    <source>
        <dbReference type="Proteomes" id="UP000295565"/>
    </source>
</evidence>
<keyword evidence="3" id="KW-1185">Reference proteome</keyword>
<dbReference type="Gene3D" id="3.20.20.100">
    <property type="entry name" value="NADP-dependent oxidoreductase domain"/>
    <property type="match status" value="1"/>
</dbReference>
<dbReference type="GO" id="GO:0005829">
    <property type="term" value="C:cytosol"/>
    <property type="evidence" value="ECO:0007669"/>
    <property type="project" value="TreeGrafter"/>
</dbReference>
<dbReference type="EMBL" id="SMGD01000004">
    <property type="protein sequence ID" value="TCK62779.1"/>
    <property type="molecule type" value="Genomic_DNA"/>
</dbReference>
<dbReference type="SUPFAM" id="SSF51430">
    <property type="entry name" value="NAD(P)-linked oxidoreductase"/>
    <property type="match status" value="1"/>
</dbReference>
<dbReference type="Pfam" id="PF00248">
    <property type="entry name" value="Aldo_ket_red"/>
    <property type="match status" value="1"/>
</dbReference>
<organism evidence="2 3">
    <name type="scientific">Celerinatantimonas diazotrophica</name>
    <dbReference type="NCBI Taxonomy" id="412034"/>
    <lineage>
        <taxon>Bacteria</taxon>
        <taxon>Pseudomonadati</taxon>
        <taxon>Pseudomonadota</taxon>
        <taxon>Gammaproteobacteria</taxon>
        <taxon>Celerinatantimonadaceae</taxon>
        <taxon>Celerinatantimonas</taxon>
    </lineage>
</organism>
<feature type="domain" description="NADP-dependent oxidoreductase" evidence="1">
    <location>
        <begin position="15"/>
        <end position="306"/>
    </location>
</feature>
<evidence type="ECO:0000259" key="1">
    <source>
        <dbReference type="Pfam" id="PF00248"/>
    </source>
</evidence>
<dbReference type="AlphaFoldDB" id="A0A4R1KHB4"/>
<dbReference type="InterPro" id="IPR023210">
    <property type="entry name" value="NADP_OxRdtase_dom"/>
</dbReference>
<dbReference type="InterPro" id="IPR036812">
    <property type="entry name" value="NAD(P)_OxRdtase_dom_sf"/>
</dbReference>
<evidence type="ECO:0000313" key="2">
    <source>
        <dbReference type="EMBL" id="TCK62779.1"/>
    </source>
</evidence>
<sequence>MRNLALTTTLADVSPIAFGCMGLGGDKNSATFSNSDRSLARQCIEVALEEGINFFDHADIYCNGRAEQIFGDVLKEQPDLREQIYIQSKCGIYLRDDIGPQRYDLSYEHIIESVEGSLARLQCDYLDILLLHRPDPLMEPEEIARAFRLLKEQGKVKHFGVSNMHAGQISLLQEFIDEPLVVNQLELNLAHRDFIETAVTVNDCQGKNSYFNEGLLEYCQRNKIQVQAWSPLAQGLFAREPRNAEIAAAQERLDAYALEYNGTRESILLAWLMRHPAGIQPVIGTTHAKRIRACAKAADIELTRLQWYLLLTDVRGHPIP</sequence>
<gene>
    <name evidence="2" type="ORF">EV690_0455</name>
</gene>
<dbReference type="CDD" id="cd19092">
    <property type="entry name" value="AKR_BsYcsN_EcYdhF-like"/>
    <property type="match status" value="1"/>
</dbReference>
<dbReference type="Proteomes" id="UP000295565">
    <property type="component" value="Unassembled WGS sequence"/>
</dbReference>
<name>A0A4R1KHB4_9GAMM</name>
<dbReference type="RefSeq" id="WP_131911315.1">
    <property type="nucleotide sequence ID" value="NZ_OU594967.1"/>
</dbReference>
<dbReference type="PANTHER" id="PTHR43364:SF1">
    <property type="entry name" value="OXIDOREDUCTASE YDHF"/>
    <property type="match status" value="1"/>
</dbReference>
<proteinExistence type="predicted"/>